<proteinExistence type="predicted"/>
<dbReference type="Pfam" id="PF04306">
    <property type="entry name" value="DUF456"/>
    <property type="match status" value="1"/>
</dbReference>
<feature type="transmembrane region" description="Helical" evidence="2">
    <location>
        <begin position="89"/>
        <end position="107"/>
    </location>
</feature>
<keyword evidence="4" id="KW-1185">Reference proteome</keyword>
<keyword evidence="2" id="KW-0472">Membrane</keyword>
<reference evidence="3" key="1">
    <citation type="journal article" date="2014" name="Int. J. Syst. Evol. Microbiol.">
        <title>Complete genome sequence of Corynebacterium casei LMG S-19264T (=DSM 44701T), isolated from a smear-ripened cheese.</title>
        <authorList>
            <consortium name="US DOE Joint Genome Institute (JGI-PGF)"/>
            <person name="Walter F."/>
            <person name="Albersmeier A."/>
            <person name="Kalinowski J."/>
            <person name="Ruckert C."/>
        </authorList>
    </citation>
    <scope>NUCLEOTIDE SEQUENCE</scope>
    <source>
        <strain evidence="3">JCM 4403</strain>
    </source>
</reference>
<dbReference type="InterPro" id="IPR007403">
    <property type="entry name" value="DUF456"/>
</dbReference>
<accession>A0A918BKT6</accession>
<evidence type="ECO:0000256" key="1">
    <source>
        <dbReference type="SAM" id="MobiDB-lite"/>
    </source>
</evidence>
<dbReference type="EMBL" id="BMTU01000004">
    <property type="protein sequence ID" value="GGQ76760.1"/>
    <property type="molecule type" value="Genomic_DNA"/>
</dbReference>
<feature type="region of interest" description="Disordered" evidence="1">
    <location>
        <begin position="1"/>
        <end position="24"/>
    </location>
</feature>
<dbReference type="AlphaFoldDB" id="A0A918BKT6"/>
<organism evidence="3 4">
    <name type="scientific">Streptomyces pilosus</name>
    <dbReference type="NCBI Taxonomy" id="28893"/>
    <lineage>
        <taxon>Bacteria</taxon>
        <taxon>Bacillati</taxon>
        <taxon>Actinomycetota</taxon>
        <taxon>Actinomycetes</taxon>
        <taxon>Kitasatosporales</taxon>
        <taxon>Streptomycetaceae</taxon>
        <taxon>Streptomyces</taxon>
    </lineage>
</organism>
<evidence type="ECO:0000256" key="2">
    <source>
        <dbReference type="SAM" id="Phobius"/>
    </source>
</evidence>
<gene>
    <name evidence="3" type="ORF">GCM10010280_23880</name>
</gene>
<sequence length="203" mass="21352">MDARRGAARVKGGTAARQETGWAAGGGPAARCAPVPRLLHPGQMGAWDLLLAGLVLLLGLCGVLLPGVPGSWLVWAAVLWWALKDPRPVAWWVCVGATAVLLLSQVVRWALPPRRLRAGGADARMLAYGGCGSFLGFVLLPVVGAVPGFLGGIYLHERLRLGRRGEAVAATRTAMRSGGWSLLTELFACQLIAAAWLGAVFWG</sequence>
<keyword evidence="2" id="KW-1133">Transmembrane helix</keyword>
<comment type="caution">
    <text evidence="3">The sequence shown here is derived from an EMBL/GenBank/DDBJ whole genome shotgun (WGS) entry which is preliminary data.</text>
</comment>
<feature type="transmembrane region" description="Helical" evidence="2">
    <location>
        <begin position="127"/>
        <end position="155"/>
    </location>
</feature>
<name>A0A918BKT6_9ACTN</name>
<dbReference type="Proteomes" id="UP000656732">
    <property type="component" value="Unassembled WGS sequence"/>
</dbReference>
<reference evidence="3" key="2">
    <citation type="submission" date="2020-09" db="EMBL/GenBank/DDBJ databases">
        <authorList>
            <person name="Sun Q."/>
            <person name="Ohkuma M."/>
        </authorList>
    </citation>
    <scope>NUCLEOTIDE SEQUENCE</scope>
    <source>
        <strain evidence="3">JCM 4403</strain>
    </source>
</reference>
<protein>
    <submittedName>
        <fullName evidence="3">Membrane protein</fullName>
    </submittedName>
</protein>
<evidence type="ECO:0000313" key="4">
    <source>
        <dbReference type="Proteomes" id="UP000656732"/>
    </source>
</evidence>
<feature type="transmembrane region" description="Helical" evidence="2">
    <location>
        <begin position="182"/>
        <end position="202"/>
    </location>
</feature>
<feature type="transmembrane region" description="Helical" evidence="2">
    <location>
        <begin position="49"/>
        <end position="82"/>
    </location>
</feature>
<keyword evidence="2" id="KW-0812">Transmembrane</keyword>
<evidence type="ECO:0000313" key="3">
    <source>
        <dbReference type="EMBL" id="GGQ76760.1"/>
    </source>
</evidence>